<reference evidence="1" key="1">
    <citation type="submission" date="2020-08" db="EMBL/GenBank/DDBJ databases">
        <title>Multicomponent nature underlies the extraordinary mechanical properties of spider dragline silk.</title>
        <authorList>
            <person name="Kono N."/>
            <person name="Nakamura H."/>
            <person name="Mori M."/>
            <person name="Yoshida Y."/>
            <person name="Ohtoshi R."/>
            <person name="Malay A.D."/>
            <person name="Moran D.A.P."/>
            <person name="Tomita M."/>
            <person name="Numata K."/>
            <person name="Arakawa K."/>
        </authorList>
    </citation>
    <scope>NUCLEOTIDE SEQUENCE</scope>
</reference>
<evidence type="ECO:0000313" key="1">
    <source>
        <dbReference type="EMBL" id="GFS32990.1"/>
    </source>
</evidence>
<name>A0A8X6JI94_9ARAC</name>
<evidence type="ECO:0000313" key="2">
    <source>
        <dbReference type="Proteomes" id="UP000886998"/>
    </source>
</evidence>
<dbReference type="EMBL" id="BMAV01024409">
    <property type="protein sequence ID" value="GFS32990.1"/>
    <property type="molecule type" value="Genomic_DNA"/>
</dbReference>
<dbReference type="OrthoDB" id="10339584at2759"/>
<keyword evidence="2" id="KW-1185">Reference proteome</keyword>
<dbReference type="AlphaFoldDB" id="A0A8X6JI94"/>
<gene>
    <name evidence="1" type="ORF">TNIN_412101</name>
</gene>
<organism evidence="1 2">
    <name type="scientific">Trichonephila inaurata madagascariensis</name>
    <dbReference type="NCBI Taxonomy" id="2747483"/>
    <lineage>
        <taxon>Eukaryota</taxon>
        <taxon>Metazoa</taxon>
        <taxon>Ecdysozoa</taxon>
        <taxon>Arthropoda</taxon>
        <taxon>Chelicerata</taxon>
        <taxon>Arachnida</taxon>
        <taxon>Araneae</taxon>
        <taxon>Araneomorphae</taxon>
        <taxon>Entelegynae</taxon>
        <taxon>Araneoidea</taxon>
        <taxon>Nephilidae</taxon>
        <taxon>Trichonephila</taxon>
        <taxon>Trichonephila inaurata</taxon>
    </lineage>
</organism>
<accession>A0A8X6JI94</accession>
<comment type="caution">
    <text evidence="1">The sequence shown here is derived from an EMBL/GenBank/DDBJ whole genome shotgun (WGS) entry which is preliminary data.</text>
</comment>
<dbReference type="Proteomes" id="UP000886998">
    <property type="component" value="Unassembled WGS sequence"/>
</dbReference>
<proteinExistence type="predicted"/>
<protein>
    <submittedName>
        <fullName evidence="1">Uncharacterized protein</fullName>
    </submittedName>
</protein>
<sequence length="127" mass="14164">MNATRQWKSNKPNRSRQSVHYTSALLHCSHDYGSSNHVVQRGHPPRTLPSPFRPPSLAAAQCRKSVIGKGYAMRQGVDYFMVLLSFHGQAIKMTHATCCYTTTCPKGDFLNSQRGVLMNVPSALILF</sequence>